<dbReference type="EMBL" id="CP126655">
    <property type="protein sequence ID" value="WJZ92410.1"/>
    <property type="molecule type" value="Genomic_DNA"/>
</dbReference>
<feature type="transmembrane region" description="Helical" evidence="6">
    <location>
        <begin position="119"/>
        <end position="140"/>
    </location>
</feature>
<feature type="transmembrane region" description="Helical" evidence="6">
    <location>
        <begin position="527"/>
        <end position="548"/>
    </location>
</feature>
<evidence type="ECO:0000256" key="5">
    <source>
        <dbReference type="ARBA" id="ARBA00023136"/>
    </source>
</evidence>
<comment type="subcellular location">
    <subcellularLocation>
        <location evidence="1">Membrane</location>
        <topology evidence="1">Multi-pass membrane protein</topology>
    </subcellularLocation>
</comment>
<dbReference type="Proteomes" id="UP001227230">
    <property type="component" value="Chromosome 8"/>
</dbReference>
<sequence length="581" mass="62865">MPLSPTGGVSINAIVAIDAFSICLRVSDELGRGNAGAAKFSIEVAEIGSSVSVLAFLILLNSVQLVLTGVAVGAGWQGVVAIIIIGCCYVIGIPLGVLLAYVVHLSIRVLWGSLRTKNFFFDLPSTWIGMLFGVTVGKIAASSNLGKQKSFIGEISAVDLAAYALMQTILVRFANGVMLGLSSATETLCGQAFGAKQYHMMGIYLQRSWIINIVVATVMTLVFIFATPIFRLLGQEEEIAAACEKYSLWFLPYIYYLLFSRSIQMYLQAQLKNTVIGWLSASTFVIHVLLSWIFVSKLHLGTNGAMGALTISTWLMVIGMFVYVFGGWCPQTWKGFTMAAFSDLVPVIKLSVSSGVMLCLELWYYCIVLLVAGYLKNATVAISAFSICLNINFWVLMIFLGLFGGASVRVSNELGKGNAEAAKFAVNVVVITGVLIGLVFWILCLIFGRDIAYLFTSDEEVAETVTSLSVLLAFSLLLSSVQPVLSGVAIGAGWQGVVAYVNLACYYIIGVPLGVLLAYAFDLSVRGMWIGLMGGLIMQTLALIYITCRTDWSEQVKKASERINRWSMNSSQESNQSSSQA</sequence>
<name>A0ABY9CC41_VITVI</name>
<feature type="transmembrane region" description="Helical" evidence="6">
    <location>
        <begin position="497"/>
        <end position="521"/>
    </location>
</feature>
<dbReference type="InterPro" id="IPR002528">
    <property type="entry name" value="MATE_fam"/>
</dbReference>
<keyword evidence="4 6" id="KW-1133">Transmembrane helix</keyword>
<feature type="transmembrane region" description="Helical" evidence="6">
    <location>
        <begin position="350"/>
        <end position="375"/>
    </location>
</feature>
<feature type="transmembrane region" description="Helical" evidence="6">
    <location>
        <begin position="79"/>
        <end position="107"/>
    </location>
</feature>
<evidence type="ECO:0000256" key="3">
    <source>
        <dbReference type="ARBA" id="ARBA00022692"/>
    </source>
</evidence>
<evidence type="ECO:0000313" key="8">
    <source>
        <dbReference type="Proteomes" id="UP001227230"/>
    </source>
</evidence>
<evidence type="ECO:0000256" key="6">
    <source>
        <dbReference type="RuleBase" id="RU004914"/>
    </source>
</evidence>
<dbReference type="InterPro" id="IPR045069">
    <property type="entry name" value="MATE_euk"/>
</dbReference>
<feature type="transmembrane region" description="Helical" evidence="6">
    <location>
        <begin position="246"/>
        <end position="263"/>
    </location>
</feature>
<gene>
    <name evidence="7" type="ORF">VitviT2T_011405</name>
</gene>
<keyword evidence="8" id="KW-1185">Reference proteome</keyword>
<organism evidence="7 8">
    <name type="scientific">Vitis vinifera</name>
    <name type="common">Grape</name>
    <dbReference type="NCBI Taxonomy" id="29760"/>
    <lineage>
        <taxon>Eukaryota</taxon>
        <taxon>Viridiplantae</taxon>
        <taxon>Streptophyta</taxon>
        <taxon>Embryophyta</taxon>
        <taxon>Tracheophyta</taxon>
        <taxon>Spermatophyta</taxon>
        <taxon>Magnoliopsida</taxon>
        <taxon>eudicotyledons</taxon>
        <taxon>Gunneridae</taxon>
        <taxon>Pentapetalae</taxon>
        <taxon>rosids</taxon>
        <taxon>Vitales</taxon>
        <taxon>Vitaceae</taxon>
        <taxon>Viteae</taxon>
        <taxon>Vitis</taxon>
    </lineage>
</organism>
<reference evidence="7 8" key="1">
    <citation type="journal article" date="2023" name="Hortic Res">
        <title>The complete reference genome for grapevine (Vitis vinifera L.) genetics and breeding.</title>
        <authorList>
            <person name="Shi X."/>
            <person name="Cao S."/>
            <person name="Wang X."/>
            <person name="Huang S."/>
            <person name="Wang Y."/>
            <person name="Liu Z."/>
            <person name="Liu W."/>
            <person name="Leng X."/>
            <person name="Peng Y."/>
            <person name="Wang N."/>
            <person name="Wang Y."/>
            <person name="Ma Z."/>
            <person name="Xu X."/>
            <person name="Zhang F."/>
            <person name="Xue H."/>
            <person name="Zhong H."/>
            <person name="Wang Y."/>
            <person name="Zhang K."/>
            <person name="Velt A."/>
            <person name="Avia K."/>
            <person name="Holtgrawe D."/>
            <person name="Grimplet J."/>
            <person name="Matus J.T."/>
            <person name="Ware D."/>
            <person name="Wu X."/>
            <person name="Wang H."/>
            <person name="Liu C."/>
            <person name="Fang Y."/>
            <person name="Rustenholz C."/>
            <person name="Cheng Z."/>
            <person name="Xiao H."/>
            <person name="Zhou Y."/>
        </authorList>
    </citation>
    <scope>NUCLEOTIDE SEQUENCE [LARGE SCALE GENOMIC DNA]</scope>
    <source>
        <strain evidence="8">cv. Pinot noir / PN40024</strain>
        <tissue evidence="7">Leaf</tissue>
    </source>
</reference>
<accession>A0ABY9CC41</accession>
<feature type="transmembrane region" description="Helical" evidence="6">
    <location>
        <begin position="47"/>
        <end position="67"/>
    </location>
</feature>
<dbReference type="NCBIfam" id="TIGR00797">
    <property type="entry name" value="matE"/>
    <property type="match status" value="1"/>
</dbReference>
<feature type="transmembrane region" description="Helical" evidence="6">
    <location>
        <begin position="209"/>
        <end position="234"/>
    </location>
</feature>
<protein>
    <recommendedName>
        <fullName evidence="6">Protein DETOXIFICATION</fullName>
    </recommendedName>
    <alternativeName>
        <fullName evidence="6">Multidrug and toxic compound extrusion protein</fullName>
    </alternativeName>
</protein>
<feature type="transmembrane region" description="Helical" evidence="6">
    <location>
        <begin position="275"/>
        <end position="295"/>
    </location>
</feature>
<dbReference type="Pfam" id="PF01554">
    <property type="entry name" value="MatE"/>
    <property type="match status" value="2"/>
</dbReference>
<evidence type="ECO:0000313" key="7">
    <source>
        <dbReference type="EMBL" id="WJZ92410.1"/>
    </source>
</evidence>
<feature type="transmembrane region" description="Helical" evidence="6">
    <location>
        <begin position="381"/>
        <end position="403"/>
    </location>
</feature>
<dbReference type="CDD" id="cd13132">
    <property type="entry name" value="MATE_eukaryotic"/>
    <property type="match status" value="1"/>
</dbReference>
<keyword evidence="3 6" id="KW-0812">Transmembrane</keyword>
<evidence type="ECO:0000256" key="1">
    <source>
        <dbReference type="ARBA" id="ARBA00004141"/>
    </source>
</evidence>
<dbReference type="PANTHER" id="PTHR11206">
    <property type="entry name" value="MULTIDRUG RESISTANCE PROTEIN"/>
    <property type="match status" value="1"/>
</dbReference>
<keyword evidence="5 6" id="KW-0472">Membrane</keyword>
<evidence type="ECO:0000256" key="2">
    <source>
        <dbReference type="ARBA" id="ARBA00010199"/>
    </source>
</evidence>
<feature type="transmembrane region" description="Helical" evidence="6">
    <location>
        <begin position="424"/>
        <end position="448"/>
    </location>
</feature>
<proteinExistence type="inferred from homology"/>
<comment type="similarity">
    <text evidence="2 6">Belongs to the multi antimicrobial extrusion (MATE) (TC 2.A.66.1) family.</text>
</comment>
<feature type="transmembrane region" description="Helical" evidence="6">
    <location>
        <begin position="468"/>
        <end position="490"/>
    </location>
</feature>
<evidence type="ECO:0000256" key="4">
    <source>
        <dbReference type="ARBA" id="ARBA00022989"/>
    </source>
</evidence>
<feature type="transmembrane region" description="Helical" evidence="6">
    <location>
        <begin position="307"/>
        <end position="329"/>
    </location>
</feature>